<evidence type="ECO:0000256" key="1">
    <source>
        <dbReference type="SAM" id="MobiDB-lite"/>
    </source>
</evidence>
<dbReference type="Proteomes" id="UP001642487">
    <property type="component" value="Chromosome 10"/>
</dbReference>
<feature type="non-terminal residue" evidence="2">
    <location>
        <position position="181"/>
    </location>
</feature>
<evidence type="ECO:0000313" key="3">
    <source>
        <dbReference type="Proteomes" id="UP001642487"/>
    </source>
</evidence>
<organism evidence="2 3">
    <name type="scientific">Citrullus colocynthis</name>
    <name type="common">colocynth</name>
    <dbReference type="NCBI Taxonomy" id="252529"/>
    <lineage>
        <taxon>Eukaryota</taxon>
        <taxon>Viridiplantae</taxon>
        <taxon>Streptophyta</taxon>
        <taxon>Embryophyta</taxon>
        <taxon>Tracheophyta</taxon>
        <taxon>Spermatophyta</taxon>
        <taxon>Magnoliopsida</taxon>
        <taxon>eudicotyledons</taxon>
        <taxon>Gunneridae</taxon>
        <taxon>Pentapetalae</taxon>
        <taxon>rosids</taxon>
        <taxon>fabids</taxon>
        <taxon>Cucurbitales</taxon>
        <taxon>Cucurbitaceae</taxon>
        <taxon>Benincaseae</taxon>
        <taxon>Citrullus</taxon>
    </lineage>
</organism>
<dbReference type="EMBL" id="OZ021744">
    <property type="protein sequence ID" value="CAK9311687.1"/>
    <property type="molecule type" value="Genomic_DNA"/>
</dbReference>
<evidence type="ECO:0000313" key="2">
    <source>
        <dbReference type="EMBL" id="CAK9311687.1"/>
    </source>
</evidence>
<feature type="compositionally biased region" description="Gly residues" evidence="1">
    <location>
        <begin position="110"/>
        <end position="121"/>
    </location>
</feature>
<accession>A0ABP0XU53</accession>
<feature type="compositionally biased region" description="Low complexity" evidence="1">
    <location>
        <begin position="122"/>
        <end position="138"/>
    </location>
</feature>
<feature type="compositionally biased region" description="Polar residues" evidence="1">
    <location>
        <begin position="79"/>
        <end position="89"/>
    </location>
</feature>
<gene>
    <name evidence="2" type="ORF">CITCOLO1_LOCUS3350</name>
</gene>
<feature type="region of interest" description="Disordered" evidence="1">
    <location>
        <begin position="79"/>
        <end position="143"/>
    </location>
</feature>
<name>A0ABP0XU53_9ROSI</name>
<reference evidence="2 3" key="1">
    <citation type="submission" date="2024-03" db="EMBL/GenBank/DDBJ databases">
        <authorList>
            <person name="Gkanogiannis A."/>
            <person name="Becerra Lopez-Lavalle L."/>
        </authorList>
    </citation>
    <scope>NUCLEOTIDE SEQUENCE [LARGE SCALE GENOMIC DNA]</scope>
</reference>
<proteinExistence type="predicted"/>
<sequence>WTDLCTDGFAVSSKFEQTNLVGFGESMGQNCAQRVGSSGNTSQICTRVFDDESERFANKNTTKKVTDLQYQIYEQTESATDLVNDSGSGNRDGFLRSNLQTDEVRDGSGRSSGSGSGGGSGRSATQITPTTTATTAQPSHRILRPTTYRHPNLIPTHCTLCPIAVSALAHPRPVVKAASRR</sequence>
<keyword evidence="3" id="KW-1185">Reference proteome</keyword>
<protein>
    <submittedName>
        <fullName evidence="2">Uncharacterized protein</fullName>
    </submittedName>
</protein>